<dbReference type="PANTHER" id="PTHR43335">
    <property type="entry name" value="ABC TRANSPORTER, ATP-BINDING PROTEIN"/>
    <property type="match status" value="1"/>
</dbReference>
<evidence type="ECO:0000259" key="5">
    <source>
        <dbReference type="PROSITE" id="PS50893"/>
    </source>
</evidence>
<evidence type="ECO:0000313" key="7">
    <source>
        <dbReference type="Proteomes" id="UP000806528"/>
    </source>
</evidence>
<evidence type="ECO:0000313" key="6">
    <source>
        <dbReference type="EMBL" id="MBE2998636.1"/>
    </source>
</evidence>
<protein>
    <submittedName>
        <fullName evidence="6">ATP-binding cassette domain-containing protein</fullName>
    </submittedName>
</protein>
<dbReference type="SUPFAM" id="SSF52540">
    <property type="entry name" value="P-loop containing nucleoside triphosphate hydrolases"/>
    <property type="match status" value="1"/>
</dbReference>
<dbReference type="Proteomes" id="UP000806528">
    <property type="component" value="Unassembled WGS sequence"/>
</dbReference>
<evidence type="ECO:0000256" key="3">
    <source>
        <dbReference type="ARBA" id="ARBA00022741"/>
    </source>
</evidence>
<evidence type="ECO:0000256" key="4">
    <source>
        <dbReference type="ARBA" id="ARBA00022840"/>
    </source>
</evidence>
<feature type="domain" description="ABC transporter" evidence="5">
    <location>
        <begin position="5"/>
        <end position="235"/>
    </location>
</feature>
<dbReference type="InterPro" id="IPR003593">
    <property type="entry name" value="AAA+_ATPase"/>
</dbReference>
<keyword evidence="7" id="KW-1185">Reference proteome</keyword>
<reference evidence="6 7" key="1">
    <citation type="submission" date="2020-09" db="EMBL/GenBank/DDBJ databases">
        <title>Diversity and distribution of actinomycetes associated with coral in the coast of Hainan.</title>
        <authorList>
            <person name="Li F."/>
        </authorList>
    </citation>
    <scope>NUCLEOTIDE SEQUENCE [LARGE SCALE GENOMIC DNA]</scope>
    <source>
        <strain evidence="6 7">HNM0947</strain>
    </source>
</reference>
<name>A0ABR9P471_9ACTN</name>
<dbReference type="Gene3D" id="3.40.50.300">
    <property type="entry name" value="P-loop containing nucleotide triphosphate hydrolases"/>
    <property type="match status" value="1"/>
</dbReference>
<keyword evidence="2" id="KW-0813">Transport</keyword>
<keyword evidence="4 6" id="KW-0067">ATP-binding</keyword>
<dbReference type="EMBL" id="JADBGI010000006">
    <property type="protein sequence ID" value="MBE2998636.1"/>
    <property type="molecule type" value="Genomic_DNA"/>
</dbReference>
<dbReference type="PROSITE" id="PS50893">
    <property type="entry name" value="ABC_TRANSPORTER_2"/>
    <property type="match status" value="1"/>
</dbReference>
<gene>
    <name evidence="6" type="ORF">IDM40_07960</name>
</gene>
<comment type="caution">
    <text evidence="6">The sequence shown here is derived from an EMBL/GenBank/DDBJ whole genome shotgun (WGS) entry which is preliminary data.</text>
</comment>
<proteinExistence type="inferred from homology"/>
<dbReference type="GO" id="GO:0005524">
    <property type="term" value="F:ATP binding"/>
    <property type="evidence" value="ECO:0007669"/>
    <property type="project" value="UniProtKB-KW"/>
</dbReference>
<accession>A0ABR9P471</accession>
<dbReference type="SMART" id="SM00382">
    <property type="entry name" value="AAA"/>
    <property type="match status" value="1"/>
</dbReference>
<evidence type="ECO:0000256" key="1">
    <source>
        <dbReference type="ARBA" id="ARBA00005417"/>
    </source>
</evidence>
<dbReference type="InterPro" id="IPR027417">
    <property type="entry name" value="P-loop_NTPase"/>
</dbReference>
<evidence type="ECO:0000256" key="2">
    <source>
        <dbReference type="ARBA" id="ARBA00022448"/>
    </source>
</evidence>
<comment type="similarity">
    <text evidence="1">Belongs to the ABC transporter superfamily.</text>
</comment>
<dbReference type="RefSeq" id="WP_193121293.1">
    <property type="nucleotide sequence ID" value="NZ_JADBGI010000006.1"/>
</dbReference>
<organism evidence="6 7">
    <name type="scientific">Nocardiopsis coralli</name>
    <dbReference type="NCBI Taxonomy" id="2772213"/>
    <lineage>
        <taxon>Bacteria</taxon>
        <taxon>Bacillati</taxon>
        <taxon>Actinomycetota</taxon>
        <taxon>Actinomycetes</taxon>
        <taxon>Streptosporangiales</taxon>
        <taxon>Nocardiopsidaceae</taxon>
        <taxon>Nocardiopsis</taxon>
    </lineage>
</organism>
<keyword evidence="3" id="KW-0547">Nucleotide-binding</keyword>
<dbReference type="InterPro" id="IPR003439">
    <property type="entry name" value="ABC_transporter-like_ATP-bd"/>
</dbReference>
<dbReference type="Pfam" id="PF00005">
    <property type="entry name" value="ABC_tran"/>
    <property type="match status" value="1"/>
</dbReference>
<dbReference type="PANTHER" id="PTHR43335:SF4">
    <property type="entry name" value="ABC TRANSPORTER, ATP-BINDING PROTEIN"/>
    <property type="match status" value="1"/>
</dbReference>
<sequence>MTEALRVSGVEKTLGRSFGKRGGHPALRGVDLSVRAGEVYGLLGPNGAGKTTLMKTIAGLLRLDTGQISVFGRPLDTDSRRALGTLIDGPGLWPRMNAAEHVRVHTRLRGVPEAWGHEALEVVAMAELADRRVSAYSLGMRWRLGIALALVSRPSLLVLDEPTNGLDPLGMRDMRGLLRRLAAEGTTVFVSSHQLDQIARTCDRVGVLVDGATRYEGTLEGLAAGGDLEEGFLDLVSEGAA</sequence>